<comment type="similarity">
    <text evidence="1">Belongs to the methyltransferase superfamily. LaeA methyltransferase family.</text>
</comment>
<feature type="region of interest" description="Disordered" evidence="2">
    <location>
        <begin position="1"/>
        <end position="22"/>
    </location>
</feature>
<dbReference type="InterPro" id="IPR029063">
    <property type="entry name" value="SAM-dependent_MTases_sf"/>
</dbReference>
<keyword evidence="4" id="KW-1185">Reference proteome</keyword>
<dbReference type="SUPFAM" id="SSF53335">
    <property type="entry name" value="S-adenosyl-L-methionine-dependent methyltransferases"/>
    <property type="match status" value="1"/>
</dbReference>
<dbReference type="Pfam" id="PF13489">
    <property type="entry name" value="Methyltransf_23"/>
    <property type="match status" value="1"/>
</dbReference>
<evidence type="ECO:0008006" key="5">
    <source>
        <dbReference type="Google" id="ProtNLM"/>
    </source>
</evidence>
<protein>
    <recommendedName>
        <fullName evidence="5">Methyltransferase</fullName>
    </recommendedName>
</protein>
<evidence type="ECO:0000313" key="3">
    <source>
        <dbReference type="EMBL" id="KAK7403536.1"/>
    </source>
</evidence>
<name>A0ABR1GNU2_9HYPO</name>
<feature type="region of interest" description="Disordered" evidence="2">
    <location>
        <begin position="38"/>
        <end position="74"/>
    </location>
</feature>
<proteinExistence type="inferred from homology"/>
<sequence length="346" mass="38584">MSESPPKSAAPERLASPAANVAPATAVTPADAVPSTNAPVAATVSSSPLVTTPAPQPELVPAQDPECSASSTASITSSILEYRTIQGRTYHSDRHPTEYFTPNDEQQRESVDINHHSLTLLIGGKLFLAPISDNPKKVLDVGTGTGIWAIDFADEYPNTEVIGSDLSPIQPHWVPPNVKFEIDDARLPWSWKDDTFDFVHIRYLFGAIHDWKALFRQAYRCCAPGGWVQSCEADVEIRSDDGTTDNIPALKQWARLYSEGGNIKIVNYKFPVSGWPKDPTLAEVGRYVNLTLENDLEGYTLMLWHNVLKLPSDEYQVFLMDMRRVLRNRKIHGYMSVRYVYGRKPE</sequence>
<dbReference type="Gene3D" id="3.40.50.150">
    <property type="entry name" value="Vaccinia Virus protein VP39"/>
    <property type="match status" value="1"/>
</dbReference>
<evidence type="ECO:0000256" key="2">
    <source>
        <dbReference type="SAM" id="MobiDB-lite"/>
    </source>
</evidence>
<evidence type="ECO:0000313" key="4">
    <source>
        <dbReference type="Proteomes" id="UP001498476"/>
    </source>
</evidence>
<evidence type="ECO:0000256" key="1">
    <source>
        <dbReference type="ARBA" id="ARBA00038158"/>
    </source>
</evidence>
<reference evidence="3 4" key="1">
    <citation type="journal article" date="2025" name="Microbiol. Resour. Announc.">
        <title>Draft genome sequences for Neonectria magnoliae and Neonectria punicea, canker pathogens of Liriodendron tulipifera and Acer saccharum in West Virginia.</title>
        <authorList>
            <person name="Petronek H.M."/>
            <person name="Kasson M.T."/>
            <person name="Metheny A.M."/>
            <person name="Stauder C.M."/>
            <person name="Lovett B."/>
            <person name="Lynch S.C."/>
            <person name="Garnas J.R."/>
            <person name="Kasson L.R."/>
            <person name="Stajich J.E."/>
        </authorList>
    </citation>
    <scope>NUCLEOTIDE SEQUENCE [LARGE SCALE GENOMIC DNA]</scope>
    <source>
        <strain evidence="3 4">NRRL 64653</strain>
    </source>
</reference>
<dbReference type="Proteomes" id="UP001498476">
    <property type="component" value="Unassembled WGS sequence"/>
</dbReference>
<accession>A0ABR1GNU2</accession>
<gene>
    <name evidence="3" type="ORF">QQX98_010715</name>
</gene>
<organism evidence="3 4">
    <name type="scientific">Neonectria punicea</name>
    <dbReference type="NCBI Taxonomy" id="979145"/>
    <lineage>
        <taxon>Eukaryota</taxon>
        <taxon>Fungi</taxon>
        <taxon>Dikarya</taxon>
        <taxon>Ascomycota</taxon>
        <taxon>Pezizomycotina</taxon>
        <taxon>Sordariomycetes</taxon>
        <taxon>Hypocreomycetidae</taxon>
        <taxon>Hypocreales</taxon>
        <taxon>Nectriaceae</taxon>
        <taxon>Neonectria</taxon>
    </lineage>
</organism>
<comment type="caution">
    <text evidence="3">The sequence shown here is derived from an EMBL/GenBank/DDBJ whole genome shotgun (WGS) entry which is preliminary data.</text>
</comment>
<dbReference type="PANTHER" id="PTHR43591">
    <property type="entry name" value="METHYLTRANSFERASE"/>
    <property type="match status" value="1"/>
</dbReference>
<dbReference type="CDD" id="cd02440">
    <property type="entry name" value="AdoMet_MTases"/>
    <property type="match status" value="1"/>
</dbReference>
<dbReference type="PANTHER" id="PTHR43591:SF10">
    <property type="entry name" value="ABC TRANSMEMBRANE TYPE-1 DOMAIN-CONTAINING PROTEIN-RELATED"/>
    <property type="match status" value="1"/>
</dbReference>
<dbReference type="EMBL" id="JAZAVJ010000242">
    <property type="protein sequence ID" value="KAK7403536.1"/>
    <property type="molecule type" value="Genomic_DNA"/>
</dbReference>